<dbReference type="SUPFAM" id="SSF56176">
    <property type="entry name" value="FAD-binding/transporter-associated domain-like"/>
    <property type="match status" value="1"/>
</dbReference>
<keyword evidence="22" id="KW-1185">Reference proteome</keyword>
<reference evidence="21" key="1">
    <citation type="submission" date="2008-06" db="EMBL/GenBank/DDBJ databases">
        <title>Complete sequence of chromosome of Prosthecochloris aestuarii DSM 271.</title>
        <authorList>
            <consortium name="US DOE Joint Genome Institute"/>
            <person name="Lucas S."/>
            <person name="Copeland A."/>
            <person name="Lapidus A."/>
            <person name="Glavina del Rio T."/>
            <person name="Dalin E."/>
            <person name="Tice H."/>
            <person name="Bruce D."/>
            <person name="Goodwin L."/>
            <person name="Pitluck S."/>
            <person name="Schmutz J."/>
            <person name="Larimer F."/>
            <person name="Land M."/>
            <person name="Hauser L."/>
            <person name="Kyrpides N."/>
            <person name="Anderson I."/>
            <person name="Liu Z."/>
            <person name="Li T."/>
            <person name="Zhao F."/>
            <person name="Overmann J."/>
            <person name="Bryant D.A."/>
            <person name="Richardson P."/>
        </authorList>
    </citation>
    <scope>NUCLEOTIDE SEQUENCE [LARGE SCALE GENOMIC DNA]</scope>
    <source>
        <strain evidence="21">DSM 271</strain>
    </source>
</reference>
<dbReference type="InterPro" id="IPR016167">
    <property type="entry name" value="FAD-bd_PCMH_sub1"/>
</dbReference>
<dbReference type="GO" id="GO:0009252">
    <property type="term" value="P:peptidoglycan biosynthetic process"/>
    <property type="evidence" value="ECO:0007669"/>
    <property type="project" value="UniProtKB-UniRule"/>
</dbReference>
<dbReference type="NCBIfam" id="TIGR00179">
    <property type="entry name" value="murB"/>
    <property type="match status" value="1"/>
</dbReference>
<dbReference type="EC" id="1.3.1.98" evidence="5 19"/>
<proteinExistence type="inferred from homology"/>
<dbReference type="InterPro" id="IPR016169">
    <property type="entry name" value="FAD-bd_PCMH_sub2"/>
</dbReference>
<comment type="catalytic activity">
    <reaction evidence="18 19">
        <text>UDP-N-acetyl-alpha-D-muramate + NADP(+) = UDP-N-acetyl-3-O-(1-carboxyvinyl)-alpha-D-glucosamine + NADPH + H(+)</text>
        <dbReference type="Rhea" id="RHEA:12248"/>
        <dbReference type="ChEBI" id="CHEBI:15378"/>
        <dbReference type="ChEBI" id="CHEBI:57783"/>
        <dbReference type="ChEBI" id="CHEBI:58349"/>
        <dbReference type="ChEBI" id="CHEBI:68483"/>
        <dbReference type="ChEBI" id="CHEBI:70757"/>
        <dbReference type="EC" id="1.3.1.98"/>
    </reaction>
</comment>
<dbReference type="InterPro" id="IPR011601">
    <property type="entry name" value="MurB_C"/>
</dbReference>
<dbReference type="Gene3D" id="3.90.78.10">
    <property type="entry name" value="UDP-N-acetylenolpyruvoylglucosamine reductase, C-terminal domain"/>
    <property type="match status" value="1"/>
</dbReference>
<gene>
    <name evidence="19" type="primary">murB</name>
    <name evidence="21" type="ordered locus">Paes_2261</name>
</gene>
<evidence type="ECO:0000256" key="12">
    <source>
        <dbReference type="ARBA" id="ARBA00022960"/>
    </source>
</evidence>
<evidence type="ECO:0000256" key="14">
    <source>
        <dbReference type="ARBA" id="ARBA00023002"/>
    </source>
</evidence>
<dbReference type="GO" id="GO:0005829">
    <property type="term" value="C:cytosol"/>
    <property type="evidence" value="ECO:0007669"/>
    <property type="project" value="TreeGrafter"/>
</dbReference>
<evidence type="ECO:0000256" key="11">
    <source>
        <dbReference type="ARBA" id="ARBA00022857"/>
    </source>
</evidence>
<dbReference type="Pfam" id="PF01565">
    <property type="entry name" value="FAD_binding_4"/>
    <property type="match status" value="1"/>
</dbReference>
<keyword evidence="9 19" id="KW-0285">Flavoprotein</keyword>
<dbReference type="KEGG" id="paa:Paes_2261"/>
<dbReference type="PANTHER" id="PTHR21071">
    <property type="entry name" value="UDP-N-ACETYLENOLPYRUVOYLGLUCOSAMINE REDUCTASE"/>
    <property type="match status" value="1"/>
</dbReference>
<dbReference type="RefSeq" id="WP_012506792.1">
    <property type="nucleotide sequence ID" value="NC_011059.1"/>
</dbReference>
<comment type="cofactor">
    <cofactor evidence="1 19">
        <name>FAD</name>
        <dbReference type="ChEBI" id="CHEBI:57692"/>
    </cofactor>
</comment>
<comment type="pathway">
    <text evidence="4 19">Cell wall biogenesis; peptidoglycan biosynthesis.</text>
</comment>
<evidence type="ECO:0000256" key="8">
    <source>
        <dbReference type="ARBA" id="ARBA00022618"/>
    </source>
</evidence>
<keyword evidence="8 19" id="KW-0132">Cell division</keyword>
<feature type="active site" evidence="19">
    <location>
        <position position="172"/>
    </location>
</feature>
<dbReference type="Gene3D" id="3.30.465.10">
    <property type="match status" value="1"/>
</dbReference>
<comment type="similarity">
    <text evidence="19">Belongs to the MurB family.</text>
</comment>
<dbReference type="InterPro" id="IPR006094">
    <property type="entry name" value="Oxid_FAD_bind_N"/>
</dbReference>
<dbReference type="HOGENOM" id="CLU_035304_1_1_10"/>
<evidence type="ECO:0000256" key="3">
    <source>
        <dbReference type="ARBA" id="ARBA00004496"/>
    </source>
</evidence>
<dbReference type="STRING" id="290512.Paes_2261"/>
<evidence type="ECO:0000256" key="19">
    <source>
        <dbReference type="HAMAP-Rule" id="MF_00037"/>
    </source>
</evidence>
<dbReference type="InterPro" id="IPR036318">
    <property type="entry name" value="FAD-bd_PCMH-like_sf"/>
</dbReference>
<feature type="active site" description="Proton donor" evidence="19">
    <location>
        <position position="223"/>
    </location>
</feature>
<evidence type="ECO:0000313" key="21">
    <source>
        <dbReference type="EMBL" id="ACF47262.1"/>
    </source>
</evidence>
<evidence type="ECO:0000256" key="15">
    <source>
        <dbReference type="ARBA" id="ARBA00023306"/>
    </source>
</evidence>
<organism evidence="21 22">
    <name type="scientific">Prosthecochloris aestuarii (strain DSM 271 / SK 413)</name>
    <dbReference type="NCBI Taxonomy" id="290512"/>
    <lineage>
        <taxon>Bacteria</taxon>
        <taxon>Pseudomonadati</taxon>
        <taxon>Chlorobiota</taxon>
        <taxon>Chlorobiia</taxon>
        <taxon>Chlorobiales</taxon>
        <taxon>Chlorobiaceae</taxon>
        <taxon>Prosthecochloris</taxon>
    </lineage>
</organism>
<evidence type="ECO:0000256" key="10">
    <source>
        <dbReference type="ARBA" id="ARBA00022827"/>
    </source>
</evidence>
<dbReference type="PANTHER" id="PTHR21071:SF4">
    <property type="entry name" value="UDP-N-ACETYLENOLPYRUVOYLGLUCOSAMINE REDUCTASE"/>
    <property type="match status" value="1"/>
</dbReference>
<dbReference type="Proteomes" id="UP000002725">
    <property type="component" value="Chromosome"/>
</dbReference>
<evidence type="ECO:0000256" key="1">
    <source>
        <dbReference type="ARBA" id="ARBA00001974"/>
    </source>
</evidence>
<keyword evidence="13 19" id="KW-0573">Peptidoglycan synthesis</keyword>
<sequence length="310" mass="33436">MLSTEELLRTIRGSISIGEPMSEHTSLKIGGSADFFIDPLDRDDFCEALRFFSRHNLPCTIIGRGSNMLVHDDGIRGAVIRTPRALGKLTVKKESVVVEAGVPLPLLAEKTFAASLGGIELLQGIPGTTGGALMMNAGAWGQELFDVVSWVEVLRDGTLMTLQREEIRFGYRYGGLDDSVIISAGLKLKKLSAASVRERLVVLQESRKKRMESQPLSQPNAGSIFRNPDPVGHPEAMSAGKMIDLCGLKGTRRGDAVISDVHANFIVNAGSARAADMIELISVARNAVQSTFGVCLDLEIKLLGFENALC</sequence>
<feature type="domain" description="FAD-binding PCMH-type" evidence="20">
    <location>
        <begin position="29"/>
        <end position="191"/>
    </location>
</feature>
<dbReference type="EMBL" id="CP001108">
    <property type="protein sequence ID" value="ACF47262.1"/>
    <property type="molecule type" value="Genomic_DNA"/>
</dbReference>
<dbReference type="eggNOG" id="COG0812">
    <property type="taxonomic scope" value="Bacteria"/>
</dbReference>
<name>B4S6Q7_PROA2</name>
<evidence type="ECO:0000259" key="20">
    <source>
        <dbReference type="PROSITE" id="PS51387"/>
    </source>
</evidence>
<dbReference type="GO" id="GO:0008360">
    <property type="term" value="P:regulation of cell shape"/>
    <property type="evidence" value="ECO:0007669"/>
    <property type="project" value="UniProtKB-KW"/>
</dbReference>
<evidence type="ECO:0000256" key="13">
    <source>
        <dbReference type="ARBA" id="ARBA00022984"/>
    </source>
</evidence>
<evidence type="ECO:0000256" key="5">
    <source>
        <dbReference type="ARBA" id="ARBA00012518"/>
    </source>
</evidence>
<accession>B4S6Q7</accession>
<evidence type="ECO:0000256" key="6">
    <source>
        <dbReference type="ARBA" id="ARBA00015188"/>
    </source>
</evidence>
<dbReference type="AlphaFoldDB" id="B4S6Q7"/>
<dbReference type="UniPathway" id="UPA00219"/>
<evidence type="ECO:0000256" key="16">
    <source>
        <dbReference type="ARBA" id="ARBA00023316"/>
    </source>
</evidence>
<dbReference type="GO" id="GO:0071949">
    <property type="term" value="F:FAD binding"/>
    <property type="evidence" value="ECO:0007669"/>
    <property type="project" value="InterPro"/>
</dbReference>
<evidence type="ECO:0000256" key="17">
    <source>
        <dbReference type="ARBA" id="ARBA00031026"/>
    </source>
</evidence>
<comment type="function">
    <text evidence="2 19">Cell wall formation.</text>
</comment>
<protein>
    <recommendedName>
        <fullName evidence="6 19">UDP-N-acetylenolpyruvoylglucosamine reductase</fullName>
        <ecNumber evidence="5 19">1.3.1.98</ecNumber>
    </recommendedName>
    <alternativeName>
        <fullName evidence="17 19">UDP-N-acetylmuramate dehydrogenase</fullName>
    </alternativeName>
</protein>
<dbReference type="InterPro" id="IPR003170">
    <property type="entry name" value="MurB"/>
</dbReference>
<comment type="subcellular location">
    <subcellularLocation>
        <location evidence="3 19">Cytoplasm</location>
    </subcellularLocation>
</comment>
<evidence type="ECO:0000256" key="4">
    <source>
        <dbReference type="ARBA" id="ARBA00004752"/>
    </source>
</evidence>
<evidence type="ECO:0000256" key="18">
    <source>
        <dbReference type="ARBA" id="ARBA00048914"/>
    </source>
</evidence>
<evidence type="ECO:0000256" key="9">
    <source>
        <dbReference type="ARBA" id="ARBA00022630"/>
    </source>
</evidence>
<dbReference type="SUPFAM" id="SSF56194">
    <property type="entry name" value="Uridine diphospho-N-Acetylenolpyruvylglucosamine reductase, MurB, C-terminal domain"/>
    <property type="match status" value="1"/>
</dbReference>
<evidence type="ECO:0000313" key="22">
    <source>
        <dbReference type="Proteomes" id="UP000002725"/>
    </source>
</evidence>
<dbReference type="GO" id="GO:0071555">
    <property type="term" value="P:cell wall organization"/>
    <property type="evidence" value="ECO:0007669"/>
    <property type="project" value="UniProtKB-KW"/>
</dbReference>
<keyword evidence="14 19" id="KW-0560">Oxidoreductase</keyword>
<dbReference type="Gene3D" id="3.30.43.10">
    <property type="entry name" value="Uridine Diphospho-n-acetylenolpyruvylglucosamine Reductase, domain 2"/>
    <property type="match status" value="1"/>
</dbReference>
<dbReference type="HAMAP" id="MF_00037">
    <property type="entry name" value="MurB"/>
    <property type="match status" value="1"/>
</dbReference>
<keyword evidence="15 19" id="KW-0131">Cell cycle</keyword>
<keyword evidence="12 19" id="KW-0133">Cell shape</keyword>
<keyword evidence="16 19" id="KW-0961">Cell wall biogenesis/degradation</keyword>
<keyword evidence="7 19" id="KW-0963">Cytoplasm</keyword>
<feature type="active site" evidence="19">
    <location>
        <position position="299"/>
    </location>
</feature>
<dbReference type="PROSITE" id="PS51387">
    <property type="entry name" value="FAD_PCMH"/>
    <property type="match status" value="1"/>
</dbReference>
<dbReference type="InterPro" id="IPR016166">
    <property type="entry name" value="FAD-bd_PCMH"/>
</dbReference>
<keyword evidence="10 19" id="KW-0274">FAD</keyword>
<evidence type="ECO:0000256" key="7">
    <source>
        <dbReference type="ARBA" id="ARBA00022490"/>
    </source>
</evidence>
<keyword evidence="11 19" id="KW-0521">NADP</keyword>
<evidence type="ECO:0000256" key="2">
    <source>
        <dbReference type="ARBA" id="ARBA00003921"/>
    </source>
</evidence>
<dbReference type="InterPro" id="IPR036635">
    <property type="entry name" value="MurB_C_sf"/>
</dbReference>
<dbReference type="GO" id="GO:0051301">
    <property type="term" value="P:cell division"/>
    <property type="evidence" value="ECO:0007669"/>
    <property type="project" value="UniProtKB-KW"/>
</dbReference>
<dbReference type="NCBIfam" id="NF010480">
    <property type="entry name" value="PRK13905.1"/>
    <property type="match status" value="1"/>
</dbReference>
<dbReference type="GO" id="GO:0008762">
    <property type="term" value="F:UDP-N-acetylmuramate dehydrogenase activity"/>
    <property type="evidence" value="ECO:0007669"/>
    <property type="project" value="UniProtKB-UniRule"/>
</dbReference>
<dbReference type="Pfam" id="PF02873">
    <property type="entry name" value="MurB_C"/>
    <property type="match status" value="1"/>
</dbReference>